<name>A0A482X7Q2_LAOST</name>
<dbReference type="EMBL" id="QKKF02016485">
    <property type="protein sequence ID" value="RZF41712.1"/>
    <property type="molecule type" value="Genomic_DNA"/>
</dbReference>
<evidence type="ECO:0000313" key="3">
    <source>
        <dbReference type="Proteomes" id="UP000291343"/>
    </source>
</evidence>
<feature type="coiled-coil region" evidence="1">
    <location>
        <begin position="6"/>
        <end position="33"/>
    </location>
</feature>
<dbReference type="SMR" id="A0A482X7Q2"/>
<sequence length="223" mass="25713">KLSEQNKQLKSQVEALKVQNEFIVRRVENLENRSRRNNLIFRGLKYECATADYARIVRDFCVSHVGARAETWVNRAHALGKKIDNGPIIAQFPDDQDIQFITRNSRKLKGTRFVIHKDFAFDTRKRRSKLFRVFGELKKRVPGVRVSVELDRLIVNGQVFTLDGENGLVSKGEDGLRKIGNMFDENVMQAVRRSMCGEETEQERGGEGEVGQEQFQILDHCHH</sequence>
<comment type="caution">
    <text evidence="2">The sequence shown here is derived from an EMBL/GenBank/DDBJ whole genome shotgun (WGS) entry which is preliminary data.</text>
</comment>
<evidence type="ECO:0000313" key="2">
    <source>
        <dbReference type="EMBL" id="RZF41712.1"/>
    </source>
</evidence>
<feature type="non-terminal residue" evidence="2">
    <location>
        <position position="1"/>
    </location>
</feature>
<protein>
    <submittedName>
        <fullName evidence="2">Uncharacterized protein</fullName>
    </submittedName>
</protein>
<proteinExistence type="predicted"/>
<dbReference type="AlphaFoldDB" id="A0A482X7Q2"/>
<dbReference type="OrthoDB" id="6628370at2759"/>
<keyword evidence="1" id="KW-0175">Coiled coil</keyword>
<gene>
    <name evidence="2" type="ORF">LSTR_LSTR017691</name>
</gene>
<accession>A0A482X7Q2</accession>
<keyword evidence="3" id="KW-1185">Reference proteome</keyword>
<dbReference type="InParanoid" id="A0A482X7Q2"/>
<dbReference type="Proteomes" id="UP000291343">
    <property type="component" value="Unassembled WGS sequence"/>
</dbReference>
<organism evidence="2 3">
    <name type="scientific">Laodelphax striatellus</name>
    <name type="common">Small brown planthopper</name>
    <name type="synonym">Delphax striatella</name>
    <dbReference type="NCBI Taxonomy" id="195883"/>
    <lineage>
        <taxon>Eukaryota</taxon>
        <taxon>Metazoa</taxon>
        <taxon>Ecdysozoa</taxon>
        <taxon>Arthropoda</taxon>
        <taxon>Hexapoda</taxon>
        <taxon>Insecta</taxon>
        <taxon>Pterygota</taxon>
        <taxon>Neoptera</taxon>
        <taxon>Paraneoptera</taxon>
        <taxon>Hemiptera</taxon>
        <taxon>Auchenorrhyncha</taxon>
        <taxon>Fulgoroidea</taxon>
        <taxon>Delphacidae</taxon>
        <taxon>Criomorphinae</taxon>
        <taxon>Laodelphax</taxon>
    </lineage>
</organism>
<reference evidence="2 3" key="1">
    <citation type="journal article" date="2017" name="Gigascience">
        <title>Genome sequence of the small brown planthopper, Laodelphax striatellus.</title>
        <authorList>
            <person name="Zhu J."/>
            <person name="Jiang F."/>
            <person name="Wang X."/>
            <person name="Yang P."/>
            <person name="Bao Y."/>
            <person name="Zhao W."/>
            <person name="Wang W."/>
            <person name="Lu H."/>
            <person name="Wang Q."/>
            <person name="Cui N."/>
            <person name="Li J."/>
            <person name="Chen X."/>
            <person name="Luo L."/>
            <person name="Yu J."/>
            <person name="Kang L."/>
            <person name="Cui F."/>
        </authorList>
    </citation>
    <scope>NUCLEOTIDE SEQUENCE [LARGE SCALE GENOMIC DNA]</scope>
    <source>
        <strain evidence="2">Lst14</strain>
    </source>
</reference>
<evidence type="ECO:0000256" key="1">
    <source>
        <dbReference type="SAM" id="Coils"/>
    </source>
</evidence>